<dbReference type="InterPro" id="IPR035892">
    <property type="entry name" value="C2_domain_sf"/>
</dbReference>
<evidence type="ECO:0000256" key="3">
    <source>
        <dbReference type="ARBA" id="ARBA00004514"/>
    </source>
</evidence>
<reference evidence="17" key="1">
    <citation type="submission" date="2021-09" db="EMBL/GenBank/DDBJ databases">
        <title>The genome of Mauremys mutica provides insights into the evolution of semi-aquatic lifestyle.</title>
        <authorList>
            <person name="Gong S."/>
            <person name="Gao Y."/>
        </authorList>
    </citation>
    <scope>NUCLEOTIDE SEQUENCE</scope>
    <source>
        <strain evidence="17">MM-2020</strain>
        <tissue evidence="17">Muscle</tissue>
    </source>
</reference>
<evidence type="ECO:0000313" key="18">
    <source>
        <dbReference type="Proteomes" id="UP000827986"/>
    </source>
</evidence>
<dbReference type="FunFam" id="3.40.1090.10:FF:000002">
    <property type="entry name" value="Phospholipase A2"/>
    <property type="match status" value="2"/>
</dbReference>
<keyword evidence="5 13" id="KW-0963">Cytoplasm</keyword>
<comment type="caution">
    <text evidence="17">The sequence shown here is derived from an EMBL/GenBank/DDBJ whole genome shotgun (WGS) entry which is preliminary data.</text>
</comment>
<evidence type="ECO:0000256" key="7">
    <source>
        <dbReference type="ARBA" id="ARBA00022801"/>
    </source>
</evidence>
<dbReference type="PROSITE" id="PS51210">
    <property type="entry name" value="PLA2C"/>
    <property type="match status" value="2"/>
</dbReference>
<dbReference type="CDD" id="cd07201">
    <property type="entry name" value="cPLA2_Grp-IVB-IVD-IVE-IVF"/>
    <property type="match status" value="1"/>
</dbReference>
<dbReference type="GO" id="GO:0005829">
    <property type="term" value="C:cytosol"/>
    <property type="evidence" value="ECO:0007669"/>
    <property type="project" value="UniProtKB-SubCell"/>
</dbReference>
<dbReference type="Pfam" id="PF00168">
    <property type="entry name" value="C2"/>
    <property type="match status" value="2"/>
</dbReference>
<keyword evidence="7 12" id="KW-0378">Hydrolase</keyword>
<comment type="catalytic activity">
    <reaction evidence="13">
        <text>a 1,2-diacyl-sn-glycero-3-phosphocholine + H2O = a 1-acyl-sn-glycero-3-phosphocholine + a fatty acid + H(+)</text>
        <dbReference type="Rhea" id="RHEA:15801"/>
        <dbReference type="ChEBI" id="CHEBI:15377"/>
        <dbReference type="ChEBI" id="CHEBI:15378"/>
        <dbReference type="ChEBI" id="CHEBI:28868"/>
        <dbReference type="ChEBI" id="CHEBI:57643"/>
        <dbReference type="ChEBI" id="CHEBI:58168"/>
        <dbReference type="EC" id="3.1.1.4"/>
    </reaction>
</comment>
<evidence type="ECO:0000256" key="14">
    <source>
        <dbReference type="SAM" id="MobiDB-lite"/>
    </source>
</evidence>
<keyword evidence="18" id="KW-1185">Reference proteome</keyword>
<dbReference type="InterPro" id="IPR040723">
    <property type="entry name" value="cPLA2_C2"/>
</dbReference>
<keyword evidence="9 12" id="KW-0442">Lipid degradation</keyword>
<accession>A0A9D4AWK8</accession>
<dbReference type="InterPro" id="IPR016035">
    <property type="entry name" value="Acyl_Trfase/lysoPLipase"/>
</dbReference>
<comment type="subcellular location">
    <subcellularLocation>
        <location evidence="3">Cytoplasm</location>
        <location evidence="3">Cytosol</location>
    </subcellularLocation>
    <subcellularLocation>
        <location evidence="2">Membrane</location>
        <topology evidence="2">Peripheral membrane protein</topology>
    </subcellularLocation>
</comment>
<dbReference type="CDD" id="cd04036">
    <property type="entry name" value="C2_cPLA2"/>
    <property type="match status" value="2"/>
</dbReference>
<evidence type="ECO:0000256" key="8">
    <source>
        <dbReference type="ARBA" id="ARBA00022837"/>
    </source>
</evidence>
<dbReference type="InterPro" id="IPR000008">
    <property type="entry name" value="C2_dom"/>
</dbReference>
<dbReference type="GO" id="GO:0005544">
    <property type="term" value="F:calcium-dependent phospholipid binding"/>
    <property type="evidence" value="ECO:0007669"/>
    <property type="project" value="TreeGrafter"/>
</dbReference>
<feature type="domain" description="PLA2c" evidence="16">
    <location>
        <begin position="1095"/>
        <end position="1632"/>
    </location>
</feature>
<dbReference type="Pfam" id="PF18695">
    <property type="entry name" value="cPLA2_C2"/>
    <property type="match status" value="2"/>
</dbReference>
<dbReference type="Pfam" id="PF01735">
    <property type="entry name" value="PLA2_B"/>
    <property type="match status" value="2"/>
</dbReference>
<keyword evidence="8 13" id="KW-0106">Calcium</keyword>
<dbReference type="Gene3D" id="3.40.1090.10">
    <property type="entry name" value="Cytosolic phospholipase A2 catalytic domain"/>
    <property type="match status" value="2"/>
</dbReference>
<feature type="domain" description="C2" evidence="15">
    <location>
        <begin position="820"/>
        <end position="940"/>
    </location>
</feature>
<sequence>MASCTSSPQDRNVKTNPLGNVKTEHGSHCAAQGNPEFKMELSPCYLLAVRIIRMRNLRRADTLSHSDCYVSLSLPTATCEKIQTKTVNDCRNPVWNETFYFRIQSQIKNVLELSVYDEDVVTQDDHLFTVYFDVAKLPLGERVLIYFKTDPKAQEELEVEFTLESISGPPEAIVTNGALVSRALCCLEVQVDEKKQHKSRKDLSLTVKGSYEGTQDLTLGPDAIISPSFPTKFHYVKYMEPTLNVMLPKKKSYNARTCTYTINTGSPVVMLNSLPMGERVTVAEEKRFDLHVKAEDCHCSCPQDLDVRLGYDLCAEEKDFLCKRKKYVAAALKNILHLEEDLQDHEIPVVAIMTTGGGMRSFTTTYGSLLGLKKLNVLDCATYLSGLSGTTWTMSNLYKDAYWSQKDLDEKIHEAQKCATKCKMSCFSMERMKYFNQQLCQRKQEGYRTSFIDLWGLIIEYMLHDGKENQKLSDQREAVKEGQNPLPIYVAVNVRDKYSTLDFKEWVEFTPYEVGFLKYGAFVRTEDFGSEFFMGRLLRRLPETRICYLHGMWSSVFSLNLLYIWSLSNSSEDFWHRWTRDRIVDIEEEPMLPTRPHEVKTHLLTPEGPFSSALRDALTDRLSVAQYHNFLKGFQVHNDYLENEKFCRWKDTVLDMSPNQLSEQSDLLGMVDAGFFINTSCPPLLRLERKVDVILHLSYSAGSQTLPLDQACKYYADQKIPFPKVFLSEEDRKDLKECYLFQDSETPGSPIVVFFPLVNDTFRYYTAPESLPGVGCGIQVPLVASDLHVTDTTMESCTSLPQDLNTKTNPLGMGEAKERNLWTVEGTVDNKTESSPCYLLTVRVIRARNLHRTDALSQSDCYVTLWLPTASAEKFWTKTINNCKDPVWNETFYYRIQSQVKNVLELGVYDEDDVTQDDHLFTVRFDVAKLPLGERVLMYFKSDPQRKEELEVEFRLENILDPSETIVTNGVLVSRKVCCLDIQVVEKKKEKKKKPSSRKDISLTVKGSHEETQDLTLASDPIIRSSCPTKFHYVKYKQPALDVILPKQKPCYSFRSCSYNTKADSPNVALNSLPTGEKVTIAEDKKFDLYVKATDCSEDLDVRLGFDLCREEQDFLCKRKKYVAAALKKVLQLEEDLQDDEIPVVAIMTTGGGMRSLTTTYGSLLGLKKLNVIDCAMYLTGLSGTTWTMANLYRDADWSQQDLSGKIIEARKHVTKCKMGSFSMERMKYYNKQLCQRKQEGHRTSSIDLWGLIVEYLLHDGKDNHKLSDQRQAVDQGQNPLPIYVAINVKDNYSTLDFKEWLEFTPYEVGFMKYGAFIRSEDFGSEFFMGRLMKRLPESRICYLEGMWSSLFSLNLLYIWNLSHTSEDFWHRWTRDRVNDIEEEPVLPLRPHEQKTQVFTTASPLSRVLRGAITERTSVAQYHSFLKGLQLHNDYLENDKFCRWKDTVLDTSPNQLTETAEYLSLIDTGFFINTSCPPLLRPERKVDVILHLNYSAGSQILPLDQSCKYYSEQGIPFPKVVLSEEERKNLKECYLFDDAETPGAPILLFFPLVNDTYQNYKAPGVKRSSSEMEEGKVDLTSRFSPYSTYSVTYKEQDYDQLVKLTEYNILNNKHLILQALHTAVERKRRHKK</sequence>
<dbReference type="SMART" id="SM00239">
    <property type="entry name" value="C2"/>
    <property type="match status" value="2"/>
</dbReference>
<keyword evidence="10 12" id="KW-0443">Lipid metabolism</keyword>
<evidence type="ECO:0000256" key="1">
    <source>
        <dbReference type="ARBA" id="ARBA00001913"/>
    </source>
</evidence>
<dbReference type="InterPro" id="IPR002642">
    <property type="entry name" value="LysoPLipase_cat_dom"/>
</dbReference>
<dbReference type="PANTHER" id="PTHR10728">
    <property type="entry name" value="CYTOSOLIC PHOSPHOLIPASE A2"/>
    <property type="match status" value="1"/>
</dbReference>
<evidence type="ECO:0000256" key="2">
    <source>
        <dbReference type="ARBA" id="ARBA00004170"/>
    </source>
</evidence>
<comment type="cofactor">
    <cofactor evidence="1">
        <name>Ca(2+)</name>
        <dbReference type="ChEBI" id="CHEBI:29108"/>
    </cofactor>
</comment>
<feature type="region of interest" description="Disordered" evidence="14">
    <location>
        <begin position="1"/>
        <end position="26"/>
    </location>
</feature>
<dbReference type="SMART" id="SM00022">
    <property type="entry name" value="PLAc"/>
    <property type="match status" value="1"/>
</dbReference>
<protein>
    <recommendedName>
        <fullName evidence="4 13">Phospholipase A2</fullName>
        <ecNumber evidence="4 13">3.1.1.4</ecNumber>
    </recommendedName>
</protein>
<evidence type="ECO:0000256" key="5">
    <source>
        <dbReference type="ARBA" id="ARBA00022490"/>
    </source>
</evidence>
<gene>
    <name evidence="17" type="ORF">KIL84_006903</name>
</gene>
<dbReference type="Proteomes" id="UP000827986">
    <property type="component" value="Unassembled WGS sequence"/>
</dbReference>
<dbReference type="EMBL" id="JAHDVG010000483">
    <property type="protein sequence ID" value="KAH1171285.1"/>
    <property type="molecule type" value="Genomic_DNA"/>
</dbReference>
<dbReference type="PROSITE" id="PS50004">
    <property type="entry name" value="C2"/>
    <property type="match status" value="2"/>
</dbReference>
<keyword evidence="11" id="KW-0472">Membrane</keyword>
<dbReference type="SUPFAM" id="SSF49562">
    <property type="entry name" value="C2 domain (Calcium/lipid-binding domain, CaLB)"/>
    <property type="match status" value="2"/>
</dbReference>
<organism evidence="17 18">
    <name type="scientific">Mauremys mutica</name>
    <name type="common">yellowpond turtle</name>
    <dbReference type="NCBI Taxonomy" id="74926"/>
    <lineage>
        <taxon>Eukaryota</taxon>
        <taxon>Metazoa</taxon>
        <taxon>Chordata</taxon>
        <taxon>Craniata</taxon>
        <taxon>Vertebrata</taxon>
        <taxon>Euteleostomi</taxon>
        <taxon>Archelosauria</taxon>
        <taxon>Testudinata</taxon>
        <taxon>Testudines</taxon>
        <taxon>Cryptodira</taxon>
        <taxon>Durocryptodira</taxon>
        <taxon>Testudinoidea</taxon>
        <taxon>Geoemydidae</taxon>
        <taxon>Geoemydinae</taxon>
        <taxon>Mauremys</taxon>
    </lineage>
</organism>
<feature type="domain" description="C2" evidence="15">
    <location>
        <begin position="27"/>
        <end position="147"/>
    </location>
</feature>
<dbReference type="GO" id="GO:0047498">
    <property type="term" value="F:calcium-dependent phospholipase A2 activity"/>
    <property type="evidence" value="ECO:0007669"/>
    <property type="project" value="TreeGrafter"/>
</dbReference>
<comment type="domain">
    <text evidence="13">The N-terminal C2 domain associates with lipid membranes upon calcium binding.</text>
</comment>
<evidence type="ECO:0000313" key="17">
    <source>
        <dbReference type="EMBL" id="KAH1171285.1"/>
    </source>
</evidence>
<evidence type="ECO:0000256" key="12">
    <source>
        <dbReference type="PROSITE-ProRule" id="PRU00555"/>
    </source>
</evidence>
<dbReference type="Gene3D" id="2.60.40.150">
    <property type="entry name" value="C2 domain"/>
    <property type="match status" value="2"/>
</dbReference>
<dbReference type="EC" id="3.1.1.4" evidence="4 13"/>
<evidence type="ECO:0000256" key="6">
    <source>
        <dbReference type="ARBA" id="ARBA00022723"/>
    </source>
</evidence>
<evidence type="ECO:0000259" key="16">
    <source>
        <dbReference type="PROSITE" id="PS51210"/>
    </source>
</evidence>
<name>A0A9D4AWK8_9SAUR</name>
<evidence type="ECO:0000256" key="9">
    <source>
        <dbReference type="ARBA" id="ARBA00022963"/>
    </source>
</evidence>
<feature type="domain" description="PLA2c" evidence="16">
    <location>
        <begin position="300"/>
        <end position="851"/>
    </location>
</feature>
<evidence type="ECO:0000259" key="15">
    <source>
        <dbReference type="PROSITE" id="PS50004"/>
    </source>
</evidence>
<dbReference type="GO" id="GO:0016020">
    <property type="term" value="C:membrane"/>
    <property type="evidence" value="ECO:0007669"/>
    <property type="project" value="UniProtKB-SubCell"/>
</dbReference>
<dbReference type="InterPro" id="IPR041847">
    <property type="entry name" value="C2_cPLA2"/>
</dbReference>
<evidence type="ECO:0000256" key="10">
    <source>
        <dbReference type="ARBA" id="ARBA00023098"/>
    </source>
</evidence>
<dbReference type="SUPFAM" id="SSF52151">
    <property type="entry name" value="FabD/lysophospholipase-like"/>
    <property type="match status" value="2"/>
</dbReference>
<proteinExistence type="predicted"/>
<dbReference type="FunFam" id="2.60.40.150:FF:000030">
    <property type="entry name" value="Phospholipase A2"/>
    <property type="match status" value="2"/>
</dbReference>
<dbReference type="PANTHER" id="PTHR10728:SF66">
    <property type="entry name" value="PHOSPHOLIPASE A2"/>
    <property type="match status" value="1"/>
</dbReference>
<keyword evidence="6 13" id="KW-0479">Metal-binding</keyword>
<feature type="compositionally biased region" description="Polar residues" evidence="14">
    <location>
        <begin position="1"/>
        <end position="18"/>
    </location>
</feature>
<dbReference type="GO" id="GO:0046475">
    <property type="term" value="P:glycerophospholipid catabolic process"/>
    <property type="evidence" value="ECO:0007669"/>
    <property type="project" value="TreeGrafter"/>
</dbReference>
<dbReference type="GO" id="GO:0005509">
    <property type="term" value="F:calcium ion binding"/>
    <property type="evidence" value="ECO:0007669"/>
    <property type="project" value="InterPro"/>
</dbReference>
<evidence type="ECO:0000256" key="4">
    <source>
        <dbReference type="ARBA" id="ARBA00013278"/>
    </source>
</evidence>
<evidence type="ECO:0000256" key="13">
    <source>
        <dbReference type="RuleBase" id="RU362102"/>
    </source>
</evidence>
<evidence type="ECO:0000256" key="11">
    <source>
        <dbReference type="ARBA" id="ARBA00023136"/>
    </source>
</evidence>